<comment type="caution">
    <text evidence="2">The sequence shown here is derived from an EMBL/GenBank/DDBJ whole genome shotgun (WGS) entry which is preliminary data.</text>
</comment>
<feature type="transmembrane region" description="Helical" evidence="1">
    <location>
        <begin position="316"/>
        <end position="336"/>
    </location>
</feature>
<keyword evidence="1" id="KW-0472">Membrane</keyword>
<feature type="transmembrane region" description="Helical" evidence="1">
    <location>
        <begin position="106"/>
        <end position="127"/>
    </location>
</feature>
<gene>
    <name evidence="2" type="ORF">C5L30_000556</name>
</gene>
<dbReference type="STRING" id="1612.ABB44_02615"/>
<evidence type="ECO:0000313" key="3">
    <source>
        <dbReference type="Proteomes" id="UP000295257"/>
    </source>
</evidence>
<evidence type="ECO:0000256" key="1">
    <source>
        <dbReference type="SAM" id="Phobius"/>
    </source>
</evidence>
<feature type="transmembrane region" description="Helical" evidence="1">
    <location>
        <begin position="161"/>
        <end position="179"/>
    </location>
</feature>
<dbReference type="EMBL" id="PUFN01000009">
    <property type="protein sequence ID" value="TDG73617.1"/>
    <property type="molecule type" value="Genomic_DNA"/>
</dbReference>
<feature type="transmembrane region" description="Helical" evidence="1">
    <location>
        <begin position="185"/>
        <end position="215"/>
    </location>
</feature>
<reference evidence="2 3" key="1">
    <citation type="journal article" date="2019" name="Appl. Microbiol. Biotechnol.">
        <title>Uncovering carbohydrate metabolism through a genotype-phenotype association study of 56 lactic acid bacteria genomes.</title>
        <authorList>
            <person name="Buron-Moles G."/>
            <person name="Chailyan A."/>
            <person name="Dolejs I."/>
            <person name="Forster J."/>
            <person name="Miks M.H."/>
        </authorList>
    </citation>
    <scope>NUCLEOTIDE SEQUENCE [LARGE SCALE GENOMIC DNA]</scope>
    <source>
        <strain evidence="2 3">ATCC 29644</strain>
    </source>
</reference>
<feature type="transmembrane region" description="Helical" evidence="1">
    <location>
        <begin position="227"/>
        <end position="246"/>
    </location>
</feature>
<feature type="transmembrane region" description="Helical" evidence="1">
    <location>
        <begin position="524"/>
        <end position="541"/>
    </location>
</feature>
<keyword evidence="1" id="KW-1133">Transmembrane helix</keyword>
<evidence type="ECO:0008006" key="4">
    <source>
        <dbReference type="Google" id="ProtNLM"/>
    </source>
</evidence>
<feature type="transmembrane region" description="Helical" evidence="1">
    <location>
        <begin position="348"/>
        <end position="365"/>
    </location>
</feature>
<keyword evidence="3" id="KW-1185">Reference proteome</keyword>
<proteinExistence type="predicted"/>
<keyword evidence="1" id="KW-0812">Transmembrane</keyword>
<sequence length="551" mass="62916">MKKILLKYKFPLTLILFLVVSILSIYLTGLDGHIWSFLEMGNDGRFHVMRMQGLYEAIKAGNFFPVVNMSFLGGFGYISNVFYSNLWLYPVAFLRLLGMTTVQAFISFYILINFVTFVISFSCFYKASKKFDKSLVFSFVYTLSIYRIFDMVRRFDIGEVLTLTFLPIVILGVYEIFYADNSKWWYLTIGMTAVIYSHALSPILIAIFILFVVVFRIKTLIKEPKRILTLIYSGLSSLLLSLGYFLPMYEQLKHTQFKLTNAPLIYVSQGSMQVPELIKFSLQNDLFTQNIGLLMLLVAVIIPVIVWKATPVVRDFAIIGEILLLMTTDIFPWKLFIHTPLNMIQFPWRFNMLVTILFAVVLASDPKGWLNRFWKKGAMISLTIVMIFLAEFSLITNHPAQDDSYAAFNNLDVYSIGAGQEYLPKNASLTQLRNTKHVPEVKSGAVKIKDFQQHGSSIKLDFNATRNSKIDLPIIGYYGYSSNSSTGNVSAVKMNQANNGLAQVKVSGDGILRVDYQKTPIQKISKLISLMSFLIMVIWLFRRNRVSSKLK</sequence>
<feature type="transmembrane region" description="Helical" evidence="1">
    <location>
        <begin position="291"/>
        <end position="309"/>
    </location>
</feature>
<dbReference type="Proteomes" id="UP000295257">
    <property type="component" value="Unassembled WGS sequence"/>
</dbReference>
<feature type="transmembrane region" description="Helical" evidence="1">
    <location>
        <begin position="377"/>
        <end position="395"/>
    </location>
</feature>
<evidence type="ECO:0000313" key="2">
    <source>
        <dbReference type="EMBL" id="TDG73617.1"/>
    </source>
</evidence>
<protein>
    <recommendedName>
        <fullName evidence="4">Membrane protein 6-pyruvoyl-tetrahydropterin synthase-related domain-containing protein</fullName>
    </recommendedName>
</protein>
<dbReference type="AlphaFoldDB" id="A0A4R5NGL3"/>
<feature type="transmembrane region" description="Helical" evidence="1">
    <location>
        <begin position="12"/>
        <end position="30"/>
    </location>
</feature>
<name>A0A4R5NGL3_9LACO</name>
<organism evidence="2 3">
    <name type="scientific">Companilactobacillus farciminis</name>
    <dbReference type="NCBI Taxonomy" id="1612"/>
    <lineage>
        <taxon>Bacteria</taxon>
        <taxon>Bacillati</taxon>
        <taxon>Bacillota</taxon>
        <taxon>Bacilli</taxon>
        <taxon>Lactobacillales</taxon>
        <taxon>Lactobacillaceae</taxon>
        <taxon>Companilactobacillus</taxon>
    </lineage>
</organism>
<accession>A0A4R5NGL3</accession>
<dbReference type="OrthoDB" id="9784157at2"/>